<feature type="region of interest" description="Disordered" evidence="1">
    <location>
        <begin position="57"/>
        <end position="88"/>
    </location>
</feature>
<feature type="region of interest" description="Disordered" evidence="1">
    <location>
        <begin position="1"/>
        <end position="29"/>
    </location>
</feature>
<dbReference type="Proteomes" id="UP001652624">
    <property type="component" value="Chromosome 15"/>
</dbReference>
<protein>
    <submittedName>
        <fullName evidence="3">Uncharacterized protein</fullName>
    </submittedName>
</protein>
<accession>A0ABM3VXK0</accession>
<proteinExistence type="predicted"/>
<dbReference type="RefSeq" id="XP_060029049.1">
    <property type="nucleotide sequence ID" value="XM_060173066.1"/>
</dbReference>
<evidence type="ECO:0000313" key="2">
    <source>
        <dbReference type="Proteomes" id="UP001652624"/>
    </source>
</evidence>
<gene>
    <name evidence="3" type="primary">LOC132533106</name>
</gene>
<evidence type="ECO:0000313" key="3">
    <source>
        <dbReference type="RefSeq" id="XP_060029049.1"/>
    </source>
</evidence>
<dbReference type="GeneID" id="132533106"/>
<name>A0ABM3VXK0_ERIEU</name>
<keyword evidence="2" id="KW-1185">Reference proteome</keyword>
<evidence type="ECO:0000256" key="1">
    <source>
        <dbReference type="SAM" id="MobiDB-lite"/>
    </source>
</evidence>
<feature type="compositionally biased region" description="Polar residues" evidence="1">
    <location>
        <begin position="1"/>
        <end position="17"/>
    </location>
</feature>
<reference evidence="3" key="1">
    <citation type="submission" date="2025-08" db="UniProtKB">
        <authorList>
            <consortium name="RefSeq"/>
        </authorList>
    </citation>
    <scope>IDENTIFICATION</scope>
</reference>
<organism evidence="2 3">
    <name type="scientific">Erinaceus europaeus</name>
    <name type="common">Western European hedgehog</name>
    <dbReference type="NCBI Taxonomy" id="9365"/>
    <lineage>
        <taxon>Eukaryota</taxon>
        <taxon>Metazoa</taxon>
        <taxon>Chordata</taxon>
        <taxon>Craniata</taxon>
        <taxon>Vertebrata</taxon>
        <taxon>Euteleostomi</taxon>
        <taxon>Mammalia</taxon>
        <taxon>Eutheria</taxon>
        <taxon>Laurasiatheria</taxon>
        <taxon>Eulipotyphla</taxon>
        <taxon>Erinaceidae</taxon>
        <taxon>Erinaceinae</taxon>
        <taxon>Erinaceus</taxon>
    </lineage>
</organism>
<sequence>MASSATRTEQLKGNQPPQAAPSLGPKATLSRSEEFLTRISTELTNEALFIAGYHLNPVSPKEKQTQDRGTQISRHAATETGPAPRHTSCHPLVRRELCLAI</sequence>